<dbReference type="OrthoDB" id="3518652at2"/>
<gene>
    <name evidence="2" type="ORF">AOC05_17020</name>
</gene>
<dbReference type="RefSeq" id="WP_062008634.1">
    <property type="nucleotide sequence ID" value="NZ_CP012677.1"/>
</dbReference>
<dbReference type="KEGG" id="aaq:AOC05_17020"/>
<keyword evidence="3" id="KW-1185">Reference proteome</keyword>
<reference evidence="3" key="1">
    <citation type="submission" date="2015-09" db="EMBL/GenBank/DDBJ databases">
        <title>Complete genome of Arthrobacter alpinus strain R3.8.</title>
        <authorList>
            <person name="See-Too W.S."/>
            <person name="Chan K.G."/>
        </authorList>
    </citation>
    <scope>NUCLEOTIDE SEQUENCE [LARGE SCALE GENOMIC DNA]</scope>
    <source>
        <strain evidence="3">R3.8</strain>
    </source>
</reference>
<sequence length="277" mass="30739">MNEERRRELGQFLRGRRAGLIRADQGLPPIGRSRVLGLRREEVAAFAAVSVTWYTWLEQGRDINASRQVLESIGRVLRLSPAEQSYVLALGGHAAVPAADMAAIGAAPAHLQALLEAWDFPAFAVAPDWGIAGWNNAYACLYSRIAAIDPTERNLLWLIFTDPALREMLPDWEETSRHFVAEFRAEAGPRLGSDAHKALVARLSEASAEFARIWADRDVEGFASRQRVFVHPKVGELVFEHHRLVPSDAPGLHFVLYLPTPGTPTRERLAELAPETP</sequence>
<dbReference type="Proteomes" id="UP000062833">
    <property type="component" value="Chromosome"/>
</dbReference>
<proteinExistence type="predicted"/>
<dbReference type="InterPro" id="IPR041413">
    <property type="entry name" value="MLTR_LBD"/>
</dbReference>
<dbReference type="PANTHER" id="PTHR35010:SF2">
    <property type="entry name" value="BLL4672 PROTEIN"/>
    <property type="match status" value="1"/>
</dbReference>
<organism evidence="2 3">
    <name type="scientific">Arthrobacter alpinus</name>
    <dbReference type="NCBI Taxonomy" id="656366"/>
    <lineage>
        <taxon>Bacteria</taxon>
        <taxon>Bacillati</taxon>
        <taxon>Actinomycetota</taxon>
        <taxon>Actinomycetes</taxon>
        <taxon>Micrococcales</taxon>
        <taxon>Micrococcaceae</taxon>
        <taxon>Arthrobacter</taxon>
    </lineage>
</organism>
<accession>A0A0M5M2A3</accession>
<dbReference type="InterPro" id="IPR010982">
    <property type="entry name" value="Lambda_DNA-bd_dom_sf"/>
</dbReference>
<dbReference type="Gene3D" id="1.10.260.40">
    <property type="entry name" value="lambda repressor-like DNA-binding domains"/>
    <property type="match status" value="1"/>
</dbReference>
<protein>
    <submittedName>
        <fullName evidence="2">Transcriptional regulator</fullName>
    </submittedName>
</protein>
<dbReference type="PANTHER" id="PTHR35010">
    <property type="entry name" value="BLL4672 PROTEIN-RELATED"/>
    <property type="match status" value="1"/>
</dbReference>
<feature type="domain" description="MmyB-like transcription regulator ligand binding" evidence="1">
    <location>
        <begin position="108"/>
        <end position="272"/>
    </location>
</feature>
<dbReference type="Pfam" id="PF17765">
    <property type="entry name" value="MLTR_LBD"/>
    <property type="match status" value="1"/>
</dbReference>
<name>A0A0M5M2A3_9MICC</name>
<dbReference type="PATRIC" id="fig|656366.3.peg.3664"/>
<dbReference type="GO" id="GO:0003677">
    <property type="term" value="F:DNA binding"/>
    <property type="evidence" value="ECO:0007669"/>
    <property type="project" value="InterPro"/>
</dbReference>
<evidence type="ECO:0000259" key="1">
    <source>
        <dbReference type="Pfam" id="PF17765"/>
    </source>
</evidence>
<evidence type="ECO:0000313" key="2">
    <source>
        <dbReference type="EMBL" id="ALE93624.1"/>
    </source>
</evidence>
<dbReference type="Gene3D" id="3.30.450.180">
    <property type="match status" value="1"/>
</dbReference>
<dbReference type="Pfam" id="PF13560">
    <property type="entry name" value="HTH_31"/>
    <property type="match status" value="1"/>
</dbReference>
<evidence type="ECO:0000313" key="3">
    <source>
        <dbReference type="Proteomes" id="UP000062833"/>
    </source>
</evidence>
<dbReference type="EMBL" id="CP012677">
    <property type="protein sequence ID" value="ALE93624.1"/>
    <property type="molecule type" value="Genomic_DNA"/>
</dbReference>
<dbReference type="AlphaFoldDB" id="A0A0M5M2A3"/>